<dbReference type="SMART" id="SM00382">
    <property type="entry name" value="AAA"/>
    <property type="match status" value="1"/>
</dbReference>
<feature type="domain" description="AAA+ ATPase" evidence="2">
    <location>
        <begin position="391"/>
        <end position="793"/>
    </location>
</feature>
<keyword evidence="4" id="KW-1185">Reference proteome</keyword>
<dbReference type="RefSeq" id="WP_250857673.1">
    <property type="nucleotide sequence ID" value="NZ_JAGSOJ010000001.1"/>
</dbReference>
<evidence type="ECO:0000313" key="3">
    <source>
        <dbReference type="EMBL" id="MCM1988805.1"/>
    </source>
</evidence>
<gene>
    <name evidence="3" type="ORF">KDK92_03560</name>
</gene>
<dbReference type="AlphaFoldDB" id="A0A9J6NYW0"/>
<dbReference type="InterPro" id="IPR045055">
    <property type="entry name" value="DNA2/NAM7-like"/>
</dbReference>
<dbReference type="Proteomes" id="UP001056429">
    <property type="component" value="Unassembled WGS sequence"/>
</dbReference>
<dbReference type="PANTHER" id="PTHR10887">
    <property type="entry name" value="DNA2/NAM7 HELICASE FAMILY"/>
    <property type="match status" value="1"/>
</dbReference>
<evidence type="ECO:0000259" key="2">
    <source>
        <dbReference type="SMART" id="SM00382"/>
    </source>
</evidence>
<dbReference type="InterPro" id="IPR041679">
    <property type="entry name" value="DNA2/NAM7-like_C"/>
</dbReference>
<dbReference type="InterPro" id="IPR027417">
    <property type="entry name" value="P-loop_NTPase"/>
</dbReference>
<accession>A0A9J6NYW0</accession>
<dbReference type="InterPro" id="IPR041677">
    <property type="entry name" value="DNA2/NAM7_AAA_11"/>
</dbReference>
<dbReference type="InterPro" id="IPR003593">
    <property type="entry name" value="AAA+_ATPase"/>
</dbReference>
<reference evidence="3" key="1">
    <citation type="journal article" date="2021" name="mSystems">
        <title>Bacteria and Archaea Synergistically Convert Glycine Betaine to Biogenic Methane in the Formosa Cold Seep of the South China Sea.</title>
        <authorList>
            <person name="Li L."/>
            <person name="Zhang W."/>
            <person name="Zhang S."/>
            <person name="Song L."/>
            <person name="Sun Q."/>
            <person name="Zhang H."/>
            <person name="Xiang H."/>
            <person name="Dong X."/>
        </authorList>
    </citation>
    <scope>NUCLEOTIDE SEQUENCE</scope>
    <source>
        <strain evidence="3">ZWT</strain>
    </source>
</reference>
<dbReference type="Gene3D" id="3.40.50.300">
    <property type="entry name" value="P-loop containing nucleotide triphosphate hydrolases"/>
    <property type="match status" value="3"/>
</dbReference>
<protein>
    <submittedName>
        <fullName evidence="3">AAA family ATPase</fullName>
    </submittedName>
</protein>
<dbReference type="GO" id="GO:0004386">
    <property type="term" value="F:helicase activity"/>
    <property type="evidence" value="ECO:0007669"/>
    <property type="project" value="InterPro"/>
</dbReference>
<dbReference type="Pfam" id="PF13087">
    <property type="entry name" value="AAA_12"/>
    <property type="match status" value="1"/>
</dbReference>
<proteinExistence type="predicted"/>
<dbReference type="InterPro" id="IPR047187">
    <property type="entry name" value="SF1_C_Upf1"/>
</dbReference>
<sequence>MIKAEDIFFSLDKLNEIKFPESKTYNVMLLNNNPVNSIQDVELEISDVVSVLDKNKEELGRIIDVNIVKKLSNIDNSNTIKVLEKDKLKIFKITKLIKEEYINIQWGKFEDKNKDRLIENLNNKHKIPLLKNGKKHYWLLPHDGAVEVSIEKDTIKVLSERKLNMSKLDGKTSRVEIYIIHLQNIIFNKEVGKEIDITEHFKKDINTKFTELWIKYNNIEKKLLKEKSENTKKVKVNDYKIEEGKLKIETNSFQKDENLLSVWEKCIGDSLKVAYKDNNDKVVSYSIGELSKVDHDNIEIDIESDLVLNKMKKNSSILISQMGDEIRINRRDRAMFKLKTSQASMKGLSKILTGEHKYSDNRGKYKLKDTLVGKFLPEENQRKAVEGAINTPEIFLIQGPPGTGKTTIIRKIVSELTKNRGKDKLNKNDILVTAYQNTAVDNVIDKLNDTGGIAYRHFGANIESNSALYKEISNDIIKGVSENLGSEDEEKKVIMKRIIAILSRVDNCISINEINTYLKEALEIYKESFSIRDEVVNEFEKIIDSIEKKASEGIKSNYDTSIIKNYITDIDKETDLIECYDKLYDLQQEIDDYMKEVEEKQTLRICSEIKDMIEDAEELIEEAQEKKFRSYLNELSRIISEAKEIRKSEYDTEEIKNSIKIFRVTLKAYFSENINSSNDNKEKKYEILENWIYELENNPNKLSSVLKKYSDILATTCQKVGSKSFYNLKAIDTYEYVIVDEAARANPLDLLIPLVTGKKVLLVGDHKQLPHLIEQDIESRLKDDEKIDEEVYEKHIKESLFGQLFEDVPEDRKVMLNTQYRMSKEIGDIVSELFYDNKLNTGTDVVNDTPLFTGNSLVSIDVKGQEDKETNENEVEKICKILKEIDIEGHFDIGIITFYKKQASLLQNEIKSLGLVNNIPVVNTVDAFQGKENDIIILSTVRTKGLGFTTNKNRLNVAMSRAKKLLVFVSDMENMKRNEMYSKIFSKSKVVK</sequence>
<name>A0A9J6NYW0_9CLOT</name>
<dbReference type="EMBL" id="JAGSOJ010000001">
    <property type="protein sequence ID" value="MCM1988805.1"/>
    <property type="molecule type" value="Genomic_DNA"/>
</dbReference>
<organism evidence="3 4">
    <name type="scientific">Oceanirhabdus seepicola</name>
    <dbReference type="NCBI Taxonomy" id="2828781"/>
    <lineage>
        <taxon>Bacteria</taxon>
        <taxon>Bacillati</taxon>
        <taxon>Bacillota</taxon>
        <taxon>Clostridia</taxon>
        <taxon>Eubacteriales</taxon>
        <taxon>Clostridiaceae</taxon>
        <taxon>Oceanirhabdus</taxon>
    </lineage>
</organism>
<keyword evidence="1" id="KW-0175">Coiled coil</keyword>
<evidence type="ECO:0000256" key="1">
    <source>
        <dbReference type="SAM" id="Coils"/>
    </source>
</evidence>
<dbReference type="CDD" id="cd18808">
    <property type="entry name" value="SF1_C_Upf1"/>
    <property type="match status" value="1"/>
</dbReference>
<reference evidence="3" key="2">
    <citation type="submission" date="2021-04" db="EMBL/GenBank/DDBJ databases">
        <authorList>
            <person name="Dong X."/>
        </authorList>
    </citation>
    <scope>NUCLEOTIDE SEQUENCE</scope>
    <source>
        <strain evidence="3">ZWT</strain>
    </source>
</reference>
<evidence type="ECO:0000313" key="4">
    <source>
        <dbReference type="Proteomes" id="UP001056429"/>
    </source>
</evidence>
<feature type="coiled-coil region" evidence="1">
    <location>
        <begin position="583"/>
        <end position="629"/>
    </location>
</feature>
<comment type="caution">
    <text evidence="3">The sequence shown here is derived from an EMBL/GenBank/DDBJ whole genome shotgun (WGS) entry which is preliminary data.</text>
</comment>
<dbReference type="PANTHER" id="PTHR10887:SF495">
    <property type="entry name" value="HELICASE SENATAXIN ISOFORM X1-RELATED"/>
    <property type="match status" value="1"/>
</dbReference>
<dbReference type="SUPFAM" id="SSF52540">
    <property type="entry name" value="P-loop containing nucleoside triphosphate hydrolases"/>
    <property type="match status" value="2"/>
</dbReference>
<dbReference type="CDD" id="cd17934">
    <property type="entry name" value="DEXXQc_Upf1-like"/>
    <property type="match status" value="1"/>
</dbReference>
<dbReference type="Pfam" id="PF13086">
    <property type="entry name" value="AAA_11"/>
    <property type="match status" value="1"/>
</dbReference>